<dbReference type="Proteomes" id="UP000193978">
    <property type="component" value="Chromosome"/>
</dbReference>
<feature type="transmembrane region" description="Helical" evidence="6">
    <location>
        <begin position="24"/>
        <end position="42"/>
    </location>
</feature>
<organism evidence="8 9">
    <name type="scientific">Methylocystis bryophila</name>
    <dbReference type="NCBI Taxonomy" id="655015"/>
    <lineage>
        <taxon>Bacteria</taxon>
        <taxon>Pseudomonadati</taxon>
        <taxon>Pseudomonadota</taxon>
        <taxon>Alphaproteobacteria</taxon>
        <taxon>Hyphomicrobiales</taxon>
        <taxon>Methylocystaceae</taxon>
        <taxon>Methylocystis</taxon>
    </lineage>
</organism>
<keyword evidence="9" id="KW-1185">Reference proteome</keyword>
<evidence type="ECO:0000256" key="2">
    <source>
        <dbReference type="ARBA" id="ARBA00022475"/>
    </source>
</evidence>
<dbReference type="OrthoDB" id="9781740at2"/>
<dbReference type="PANTHER" id="PTHR30485">
    <property type="entry name" value="NI/FE-HYDROGENASE 1 B-TYPE CYTOCHROME SUBUNIT"/>
    <property type="match status" value="1"/>
</dbReference>
<dbReference type="SUPFAM" id="SSF81342">
    <property type="entry name" value="Transmembrane di-heme cytochromes"/>
    <property type="match status" value="1"/>
</dbReference>
<evidence type="ECO:0000259" key="7">
    <source>
        <dbReference type="Pfam" id="PF01292"/>
    </source>
</evidence>
<dbReference type="PANTHER" id="PTHR30485:SF1">
    <property type="entry name" value="CYTOCHROME YDHU-RELATED"/>
    <property type="match status" value="1"/>
</dbReference>
<comment type="subcellular location">
    <subcellularLocation>
        <location evidence="1">Cell membrane</location>
        <topology evidence="1">Multi-pass membrane protein</topology>
    </subcellularLocation>
</comment>
<dbReference type="Gene3D" id="1.20.950.20">
    <property type="entry name" value="Transmembrane di-heme cytochromes, Chain C"/>
    <property type="match status" value="1"/>
</dbReference>
<evidence type="ECO:0000313" key="9">
    <source>
        <dbReference type="Proteomes" id="UP000193978"/>
    </source>
</evidence>
<feature type="transmembrane region" description="Helical" evidence="6">
    <location>
        <begin position="130"/>
        <end position="151"/>
    </location>
</feature>
<protein>
    <submittedName>
        <fullName evidence="8">Thioredoxin reductase</fullName>
    </submittedName>
</protein>
<dbReference type="GO" id="GO:0020037">
    <property type="term" value="F:heme binding"/>
    <property type="evidence" value="ECO:0007669"/>
    <property type="project" value="TreeGrafter"/>
</dbReference>
<dbReference type="RefSeq" id="WP_085772900.1">
    <property type="nucleotide sequence ID" value="NZ_AP027149.1"/>
</dbReference>
<evidence type="ECO:0000256" key="4">
    <source>
        <dbReference type="ARBA" id="ARBA00022989"/>
    </source>
</evidence>
<keyword evidence="2" id="KW-1003">Cell membrane</keyword>
<keyword evidence="4 6" id="KW-1133">Transmembrane helix</keyword>
<reference evidence="8 9" key="1">
    <citation type="submission" date="2017-02" db="EMBL/GenBank/DDBJ databases">
        <authorList>
            <person name="Peterson S.W."/>
        </authorList>
    </citation>
    <scope>NUCLEOTIDE SEQUENCE [LARGE SCALE GENOMIC DNA]</scope>
    <source>
        <strain evidence="8 9">S285</strain>
    </source>
</reference>
<dbReference type="EMBL" id="CP019948">
    <property type="protein sequence ID" value="ARN82765.1"/>
    <property type="molecule type" value="Genomic_DNA"/>
</dbReference>
<accession>A0A1W6MYW5</accession>
<evidence type="ECO:0000256" key="3">
    <source>
        <dbReference type="ARBA" id="ARBA00022692"/>
    </source>
</evidence>
<dbReference type="Pfam" id="PF01292">
    <property type="entry name" value="Ni_hydr_CYTB"/>
    <property type="match status" value="1"/>
</dbReference>
<evidence type="ECO:0000256" key="5">
    <source>
        <dbReference type="ARBA" id="ARBA00023136"/>
    </source>
</evidence>
<proteinExistence type="predicted"/>
<name>A0A1W6MYW5_9HYPH</name>
<gene>
    <name evidence="8" type="ORF">B1812_18590</name>
</gene>
<dbReference type="STRING" id="655015.B1812_18590"/>
<dbReference type="KEGG" id="mbry:B1812_18590"/>
<dbReference type="InterPro" id="IPR051542">
    <property type="entry name" value="Hydrogenase_cytochrome"/>
</dbReference>
<keyword evidence="5 6" id="KW-0472">Membrane</keyword>
<evidence type="ECO:0000256" key="1">
    <source>
        <dbReference type="ARBA" id="ARBA00004651"/>
    </source>
</evidence>
<dbReference type="GO" id="GO:0009055">
    <property type="term" value="F:electron transfer activity"/>
    <property type="evidence" value="ECO:0007669"/>
    <property type="project" value="InterPro"/>
</dbReference>
<feature type="transmembrane region" description="Helical" evidence="6">
    <location>
        <begin position="171"/>
        <end position="192"/>
    </location>
</feature>
<keyword evidence="3 6" id="KW-0812">Transmembrane</keyword>
<evidence type="ECO:0000313" key="8">
    <source>
        <dbReference type="EMBL" id="ARN82765.1"/>
    </source>
</evidence>
<dbReference type="GO" id="GO:0005886">
    <property type="term" value="C:plasma membrane"/>
    <property type="evidence" value="ECO:0007669"/>
    <property type="project" value="UniProtKB-SubCell"/>
</dbReference>
<dbReference type="GO" id="GO:0022904">
    <property type="term" value="P:respiratory electron transport chain"/>
    <property type="evidence" value="ECO:0007669"/>
    <property type="project" value="InterPro"/>
</dbReference>
<dbReference type="InterPro" id="IPR011577">
    <property type="entry name" value="Cyt_b561_bac/Ni-Hgenase"/>
</dbReference>
<evidence type="ECO:0000256" key="6">
    <source>
        <dbReference type="SAM" id="Phobius"/>
    </source>
</evidence>
<feature type="transmembrane region" description="Helical" evidence="6">
    <location>
        <begin position="62"/>
        <end position="89"/>
    </location>
</feature>
<feature type="domain" description="Cytochrome b561 bacterial/Ni-hydrogenase" evidence="7">
    <location>
        <begin position="16"/>
        <end position="203"/>
    </location>
</feature>
<dbReference type="InterPro" id="IPR016174">
    <property type="entry name" value="Di-haem_cyt_TM"/>
</dbReference>
<sequence>MSQSQDREAGGEAKGHALFVRVTHWINALAVFIMIGSGWRIYDASPLFNFRFPPDLTIGGWLAGALAWHFAAMWLLVANGVAYLAYGFVSGRFWRGLPRIPPSSAYRDPRPSWATLTRHEIGAYNPVQRVLYTGVVALLILLVASGVAVWKPVQFQHLAALFGGYEGARHAHFYAMAALCAFIALHVTLAFFADGVLRSMITGRPPTAAASGE</sequence>
<dbReference type="AlphaFoldDB" id="A0A1W6MYW5"/>